<name>A0ABV2W2S9_9ACTN</name>
<gene>
    <name evidence="8" type="ORF">ABZ508_10760</name>
</gene>
<evidence type="ECO:0000256" key="4">
    <source>
        <dbReference type="ARBA" id="ARBA00023098"/>
    </source>
</evidence>
<dbReference type="GO" id="GO:0016746">
    <property type="term" value="F:acyltransferase activity"/>
    <property type="evidence" value="ECO:0007669"/>
    <property type="project" value="UniProtKB-KW"/>
</dbReference>
<keyword evidence="5 8" id="KW-0012">Acyltransferase</keyword>
<evidence type="ECO:0000259" key="7">
    <source>
        <dbReference type="SMART" id="SM00563"/>
    </source>
</evidence>
<keyword evidence="4" id="KW-0443">Lipid metabolism</keyword>
<dbReference type="EMBL" id="JBEXZR010000007">
    <property type="protein sequence ID" value="MEU0707839.1"/>
    <property type="molecule type" value="Genomic_DNA"/>
</dbReference>
<dbReference type="SMART" id="SM00563">
    <property type="entry name" value="PlsC"/>
    <property type="match status" value="1"/>
</dbReference>
<evidence type="ECO:0000256" key="1">
    <source>
        <dbReference type="ARBA" id="ARBA00005189"/>
    </source>
</evidence>
<evidence type="ECO:0000256" key="3">
    <source>
        <dbReference type="ARBA" id="ARBA00022679"/>
    </source>
</evidence>
<keyword evidence="3" id="KW-0808">Transferase</keyword>
<dbReference type="Proteomes" id="UP001550378">
    <property type="component" value="Unassembled WGS sequence"/>
</dbReference>
<evidence type="ECO:0000313" key="9">
    <source>
        <dbReference type="Proteomes" id="UP001550378"/>
    </source>
</evidence>
<feature type="compositionally biased region" description="Low complexity" evidence="6">
    <location>
        <begin position="280"/>
        <end position="294"/>
    </location>
</feature>
<evidence type="ECO:0000256" key="5">
    <source>
        <dbReference type="ARBA" id="ARBA00023315"/>
    </source>
</evidence>
<dbReference type="RefSeq" id="WP_359652836.1">
    <property type="nucleotide sequence ID" value="NZ_JBEXZO010000006.1"/>
</dbReference>
<organism evidence="8 9">
    <name type="scientific">Streptomyces lavendulocolor</name>
    <dbReference type="NCBI Taxonomy" id="67316"/>
    <lineage>
        <taxon>Bacteria</taxon>
        <taxon>Bacillati</taxon>
        <taxon>Actinomycetota</taxon>
        <taxon>Actinomycetes</taxon>
        <taxon>Kitasatosporales</taxon>
        <taxon>Streptomycetaceae</taxon>
        <taxon>Streptomyces</taxon>
    </lineage>
</organism>
<protein>
    <submittedName>
        <fullName evidence="8">Lysophospholipid acyltransferase family protein</fullName>
    </submittedName>
</protein>
<evidence type="ECO:0000256" key="2">
    <source>
        <dbReference type="ARBA" id="ARBA00022516"/>
    </source>
</evidence>
<dbReference type="PANTHER" id="PTHR10434:SF64">
    <property type="entry name" value="1-ACYL-SN-GLYCEROL-3-PHOSPHATE ACYLTRANSFERASE-RELATED"/>
    <property type="match status" value="1"/>
</dbReference>
<evidence type="ECO:0000256" key="6">
    <source>
        <dbReference type="SAM" id="MobiDB-lite"/>
    </source>
</evidence>
<reference evidence="8 9" key="1">
    <citation type="submission" date="2024-06" db="EMBL/GenBank/DDBJ databases">
        <title>The Natural Products Discovery Center: Release of the First 8490 Sequenced Strains for Exploring Actinobacteria Biosynthetic Diversity.</title>
        <authorList>
            <person name="Kalkreuter E."/>
            <person name="Kautsar S.A."/>
            <person name="Yang D."/>
            <person name="Bader C.D."/>
            <person name="Teijaro C.N."/>
            <person name="Fluegel L."/>
            <person name="Davis C.M."/>
            <person name="Simpson J.R."/>
            <person name="Lauterbach L."/>
            <person name="Steele A.D."/>
            <person name="Gui C."/>
            <person name="Meng S."/>
            <person name="Li G."/>
            <person name="Viehrig K."/>
            <person name="Ye F."/>
            <person name="Su P."/>
            <person name="Kiefer A.F."/>
            <person name="Nichols A."/>
            <person name="Cepeda A.J."/>
            <person name="Yan W."/>
            <person name="Fan B."/>
            <person name="Jiang Y."/>
            <person name="Adhikari A."/>
            <person name="Zheng C.-J."/>
            <person name="Schuster L."/>
            <person name="Cowan T.M."/>
            <person name="Smanski M.J."/>
            <person name="Chevrette M.G."/>
            <person name="De Carvalho L.P.S."/>
            <person name="Shen B."/>
        </authorList>
    </citation>
    <scope>NUCLEOTIDE SEQUENCE [LARGE SCALE GENOMIC DNA]</scope>
    <source>
        <strain evidence="8 9">NPDC006337</strain>
    </source>
</reference>
<keyword evidence="9" id="KW-1185">Reference proteome</keyword>
<proteinExistence type="predicted"/>
<feature type="compositionally biased region" description="Polar residues" evidence="6">
    <location>
        <begin position="267"/>
        <end position="279"/>
    </location>
</feature>
<sequence length="294" mass="30394">MTGPAPASPWLPTAPCTPRLCARTARPAVSRGRAVARLTAGVGTVVAGVLLAPLTAPLGRPGRERATRLWCRAVLRAFGVRLRVVGRADGGRGLVVANHVSWLDIPVVAAVLPGRMLAKSDVRHWPLLGPIAARGGTLFLERDRLRALPGTVGALAHALRGGSRVVVFPEGSTWCGRAHGRFRPAAFQAALDAGAAVQPVRVTYLPTGPAAFVADDPLLASLWRVAAAGGLTAEIRILPPVPAGRHTDRRSLAAAAQRAVHTAVASDSANRPASSVHQCASSIPAAASSPRTPS</sequence>
<comment type="caution">
    <text evidence="8">The sequence shown here is derived from an EMBL/GenBank/DDBJ whole genome shotgun (WGS) entry which is preliminary data.</text>
</comment>
<evidence type="ECO:0000313" key="8">
    <source>
        <dbReference type="EMBL" id="MEU0707839.1"/>
    </source>
</evidence>
<dbReference type="CDD" id="cd07989">
    <property type="entry name" value="LPLAT_AGPAT-like"/>
    <property type="match status" value="1"/>
</dbReference>
<keyword evidence="2" id="KW-0444">Lipid biosynthesis</keyword>
<dbReference type="SUPFAM" id="SSF69593">
    <property type="entry name" value="Glycerol-3-phosphate (1)-acyltransferase"/>
    <property type="match status" value="1"/>
</dbReference>
<feature type="region of interest" description="Disordered" evidence="6">
    <location>
        <begin position="263"/>
        <end position="294"/>
    </location>
</feature>
<dbReference type="InterPro" id="IPR002123">
    <property type="entry name" value="Plipid/glycerol_acylTrfase"/>
</dbReference>
<dbReference type="PANTHER" id="PTHR10434">
    <property type="entry name" value="1-ACYL-SN-GLYCEROL-3-PHOSPHATE ACYLTRANSFERASE"/>
    <property type="match status" value="1"/>
</dbReference>
<comment type="pathway">
    <text evidence="1">Lipid metabolism.</text>
</comment>
<feature type="domain" description="Phospholipid/glycerol acyltransferase" evidence="7">
    <location>
        <begin position="93"/>
        <end position="205"/>
    </location>
</feature>
<accession>A0ABV2W2S9</accession>
<dbReference type="Pfam" id="PF01553">
    <property type="entry name" value="Acyltransferase"/>
    <property type="match status" value="1"/>
</dbReference>